<proteinExistence type="predicted"/>
<organism evidence="2 3">
    <name type="scientific">Cinchona calisaya</name>
    <dbReference type="NCBI Taxonomy" id="153742"/>
    <lineage>
        <taxon>Eukaryota</taxon>
        <taxon>Viridiplantae</taxon>
        <taxon>Streptophyta</taxon>
        <taxon>Embryophyta</taxon>
        <taxon>Tracheophyta</taxon>
        <taxon>Spermatophyta</taxon>
        <taxon>Magnoliopsida</taxon>
        <taxon>eudicotyledons</taxon>
        <taxon>Gunneridae</taxon>
        <taxon>Pentapetalae</taxon>
        <taxon>asterids</taxon>
        <taxon>lamiids</taxon>
        <taxon>Gentianales</taxon>
        <taxon>Rubiaceae</taxon>
        <taxon>Cinchonoideae</taxon>
        <taxon>Cinchoneae</taxon>
        <taxon>Cinchona</taxon>
    </lineage>
</organism>
<protein>
    <submittedName>
        <fullName evidence="2">Uncharacterized protein</fullName>
    </submittedName>
</protein>
<dbReference type="EMBL" id="JBJUIK010000013">
    <property type="protein sequence ID" value="KAL3507161.1"/>
    <property type="molecule type" value="Genomic_DNA"/>
</dbReference>
<feature type="compositionally biased region" description="Polar residues" evidence="1">
    <location>
        <begin position="38"/>
        <end position="49"/>
    </location>
</feature>
<evidence type="ECO:0000256" key="1">
    <source>
        <dbReference type="SAM" id="MobiDB-lite"/>
    </source>
</evidence>
<name>A0ABD2YKD3_9GENT</name>
<comment type="caution">
    <text evidence="2">The sequence shown here is derived from an EMBL/GenBank/DDBJ whole genome shotgun (WGS) entry which is preliminary data.</text>
</comment>
<feature type="region of interest" description="Disordered" evidence="1">
    <location>
        <begin position="23"/>
        <end position="49"/>
    </location>
</feature>
<evidence type="ECO:0000313" key="3">
    <source>
        <dbReference type="Proteomes" id="UP001630127"/>
    </source>
</evidence>
<sequence>MNDEDEEDFEMNFPIRGILRDARRATRRQHEREARKANPQQAEVTSMASTTAQAFNTFMQQTSTNLPRPSQLTPLVLKVAMSIESQ</sequence>
<reference evidence="2 3" key="1">
    <citation type="submission" date="2024-11" db="EMBL/GenBank/DDBJ databases">
        <title>A near-complete genome assembly of Cinchona calisaya.</title>
        <authorList>
            <person name="Lian D.C."/>
            <person name="Zhao X.W."/>
            <person name="Wei L."/>
        </authorList>
    </citation>
    <scope>NUCLEOTIDE SEQUENCE [LARGE SCALE GENOMIC DNA]</scope>
    <source>
        <tissue evidence="2">Nenye</tissue>
    </source>
</reference>
<dbReference type="AlphaFoldDB" id="A0ABD2YKD3"/>
<gene>
    <name evidence="2" type="ORF">ACH5RR_032543</name>
</gene>
<feature type="compositionally biased region" description="Basic and acidic residues" evidence="1">
    <location>
        <begin position="23"/>
        <end position="36"/>
    </location>
</feature>
<evidence type="ECO:0000313" key="2">
    <source>
        <dbReference type="EMBL" id="KAL3507161.1"/>
    </source>
</evidence>
<keyword evidence="3" id="KW-1185">Reference proteome</keyword>
<accession>A0ABD2YKD3</accession>
<dbReference type="Proteomes" id="UP001630127">
    <property type="component" value="Unassembled WGS sequence"/>
</dbReference>